<dbReference type="KEGG" id="cput:CONPUDRAFT_138200"/>
<evidence type="ECO:0000313" key="1">
    <source>
        <dbReference type="EMBL" id="EIW78915.1"/>
    </source>
</evidence>
<name>A0A5M3MJT8_CONPW</name>
<dbReference type="Proteomes" id="UP000053558">
    <property type="component" value="Unassembled WGS sequence"/>
</dbReference>
<dbReference type="RefSeq" id="XP_007770669.1">
    <property type="nucleotide sequence ID" value="XM_007772479.1"/>
</dbReference>
<dbReference type="GeneID" id="19201156"/>
<keyword evidence="2" id="KW-1185">Reference proteome</keyword>
<protein>
    <submittedName>
        <fullName evidence="1">Uncharacterized protein</fullName>
    </submittedName>
</protein>
<organism evidence="1 2">
    <name type="scientific">Coniophora puteana (strain RWD-64-598)</name>
    <name type="common">Brown rot fungus</name>
    <dbReference type="NCBI Taxonomy" id="741705"/>
    <lineage>
        <taxon>Eukaryota</taxon>
        <taxon>Fungi</taxon>
        <taxon>Dikarya</taxon>
        <taxon>Basidiomycota</taxon>
        <taxon>Agaricomycotina</taxon>
        <taxon>Agaricomycetes</taxon>
        <taxon>Agaricomycetidae</taxon>
        <taxon>Boletales</taxon>
        <taxon>Coniophorineae</taxon>
        <taxon>Coniophoraceae</taxon>
        <taxon>Coniophora</taxon>
    </lineage>
</organism>
<evidence type="ECO:0000313" key="2">
    <source>
        <dbReference type="Proteomes" id="UP000053558"/>
    </source>
</evidence>
<accession>A0A5M3MJT8</accession>
<comment type="caution">
    <text evidence="1">The sequence shown here is derived from an EMBL/GenBank/DDBJ whole genome shotgun (WGS) entry which is preliminary data.</text>
</comment>
<reference evidence="2" key="1">
    <citation type="journal article" date="2012" name="Science">
        <title>The Paleozoic origin of enzymatic lignin decomposition reconstructed from 31 fungal genomes.</title>
        <authorList>
            <person name="Floudas D."/>
            <person name="Binder M."/>
            <person name="Riley R."/>
            <person name="Barry K."/>
            <person name="Blanchette R.A."/>
            <person name="Henrissat B."/>
            <person name="Martinez A.T."/>
            <person name="Otillar R."/>
            <person name="Spatafora J.W."/>
            <person name="Yadav J.S."/>
            <person name="Aerts A."/>
            <person name="Benoit I."/>
            <person name="Boyd A."/>
            <person name="Carlson A."/>
            <person name="Copeland A."/>
            <person name="Coutinho P.M."/>
            <person name="de Vries R.P."/>
            <person name="Ferreira P."/>
            <person name="Findley K."/>
            <person name="Foster B."/>
            <person name="Gaskell J."/>
            <person name="Glotzer D."/>
            <person name="Gorecki P."/>
            <person name="Heitman J."/>
            <person name="Hesse C."/>
            <person name="Hori C."/>
            <person name="Igarashi K."/>
            <person name="Jurgens J.A."/>
            <person name="Kallen N."/>
            <person name="Kersten P."/>
            <person name="Kohler A."/>
            <person name="Kuees U."/>
            <person name="Kumar T.K.A."/>
            <person name="Kuo A."/>
            <person name="LaButti K."/>
            <person name="Larrondo L.F."/>
            <person name="Lindquist E."/>
            <person name="Ling A."/>
            <person name="Lombard V."/>
            <person name="Lucas S."/>
            <person name="Lundell T."/>
            <person name="Martin R."/>
            <person name="McLaughlin D.J."/>
            <person name="Morgenstern I."/>
            <person name="Morin E."/>
            <person name="Murat C."/>
            <person name="Nagy L.G."/>
            <person name="Nolan M."/>
            <person name="Ohm R.A."/>
            <person name="Patyshakuliyeva A."/>
            <person name="Rokas A."/>
            <person name="Ruiz-Duenas F.J."/>
            <person name="Sabat G."/>
            <person name="Salamov A."/>
            <person name="Samejima M."/>
            <person name="Schmutz J."/>
            <person name="Slot J.C."/>
            <person name="St John F."/>
            <person name="Stenlid J."/>
            <person name="Sun H."/>
            <person name="Sun S."/>
            <person name="Syed K."/>
            <person name="Tsang A."/>
            <person name="Wiebenga A."/>
            <person name="Young D."/>
            <person name="Pisabarro A."/>
            <person name="Eastwood D.C."/>
            <person name="Martin F."/>
            <person name="Cullen D."/>
            <person name="Grigoriev I.V."/>
            <person name="Hibbett D.S."/>
        </authorList>
    </citation>
    <scope>NUCLEOTIDE SEQUENCE [LARGE SCALE GENOMIC DNA]</scope>
    <source>
        <strain evidence="2">RWD-64-598 SS2</strain>
    </source>
</reference>
<sequence>MKLTTMFHLRSPICPPAFSTQAKTRRVQERFLACRRPTINRNIRASLCSASSNWWSDVEFSSPRSA</sequence>
<proteinExistence type="predicted"/>
<gene>
    <name evidence="1" type="ORF">CONPUDRAFT_138200</name>
</gene>
<dbReference type="AlphaFoldDB" id="A0A5M3MJT8"/>
<dbReference type="EMBL" id="JH711581">
    <property type="protein sequence ID" value="EIW78915.1"/>
    <property type="molecule type" value="Genomic_DNA"/>
</dbReference>